<protein>
    <submittedName>
        <fullName evidence="2">Uncharacterized protein</fullName>
    </submittedName>
</protein>
<gene>
    <name evidence="2" type="ORF">Anapl_11636</name>
</gene>
<dbReference type="EMBL" id="KB743578">
    <property type="protein sequence ID" value="EOA97954.1"/>
    <property type="molecule type" value="Genomic_DNA"/>
</dbReference>
<dbReference type="AlphaFoldDB" id="R0L947"/>
<evidence type="ECO:0000313" key="3">
    <source>
        <dbReference type="Proteomes" id="UP000296049"/>
    </source>
</evidence>
<reference evidence="3" key="1">
    <citation type="journal article" date="2013" name="Nat. Genet.">
        <title>The duck genome and transcriptome provide insight into an avian influenza virus reservoir species.</title>
        <authorList>
            <person name="Huang Y."/>
            <person name="Li Y."/>
            <person name="Burt D.W."/>
            <person name="Chen H."/>
            <person name="Zhang Y."/>
            <person name="Qian W."/>
            <person name="Kim H."/>
            <person name="Gan S."/>
            <person name="Zhao Y."/>
            <person name="Li J."/>
            <person name="Yi K."/>
            <person name="Feng H."/>
            <person name="Zhu P."/>
            <person name="Li B."/>
            <person name="Liu Q."/>
            <person name="Fairley S."/>
            <person name="Magor K.E."/>
            <person name="Du Z."/>
            <person name="Hu X."/>
            <person name="Goodman L."/>
            <person name="Tafer H."/>
            <person name="Vignal A."/>
            <person name="Lee T."/>
            <person name="Kim K.W."/>
            <person name="Sheng Z."/>
            <person name="An Y."/>
            <person name="Searle S."/>
            <person name="Herrero J."/>
            <person name="Groenen M.A."/>
            <person name="Crooijmans R.P."/>
            <person name="Faraut T."/>
            <person name="Cai Q."/>
            <person name="Webster R.G."/>
            <person name="Aldridge J.R."/>
            <person name="Warren W.C."/>
            <person name="Bartschat S."/>
            <person name="Kehr S."/>
            <person name="Marz M."/>
            <person name="Stadler P.F."/>
            <person name="Smith J."/>
            <person name="Kraus R.H."/>
            <person name="Zhao Y."/>
            <person name="Ren L."/>
            <person name="Fei J."/>
            <person name="Morisson M."/>
            <person name="Kaiser P."/>
            <person name="Griffin D.K."/>
            <person name="Rao M."/>
            <person name="Pitel F."/>
            <person name="Wang J."/>
            <person name="Li N."/>
        </authorList>
    </citation>
    <scope>NUCLEOTIDE SEQUENCE [LARGE SCALE GENOMIC DNA]</scope>
</reference>
<organism evidence="2 3">
    <name type="scientific">Anas platyrhynchos</name>
    <name type="common">Mallard</name>
    <name type="synonym">Anas boschas</name>
    <dbReference type="NCBI Taxonomy" id="8839"/>
    <lineage>
        <taxon>Eukaryota</taxon>
        <taxon>Metazoa</taxon>
        <taxon>Chordata</taxon>
        <taxon>Craniata</taxon>
        <taxon>Vertebrata</taxon>
        <taxon>Euteleostomi</taxon>
        <taxon>Archelosauria</taxon>
        <taxon>Archosauria</taxon>
        <taxon>Dinosauria</taxon>
        <taxon>Saurischia</taxon>
        <taxon>Theropoda</taxon>
        <taxon>Coelurosauria</taxon>
        <taxon>Aves</taxon>
        <taxon>Neognathae</taxon>
        <taxon>Galloanserae</taxon>
        <taxon>Anseriformes</taxon>
        <taxon>Anatidae</taxon>
        <taxon>Anatinae</taxon>
        <taxon>Anas</taxon>
    </lineage>
</organism>
<keyword evidence="3" id="KW-1185">Reference proteome</keyword>
<dbReference type="Proteomes" id="UP000296049">
    <property type="component" value="Unassembled WGS sequence"/>
</dbReference>
<sequence length="536" mass="59057">MWGSQALGSPRPCRPPGLLARAPCPCVRAAPPQKALTEKKDFCQIDRKTEVNQLEQLRGKRGDPCGWVLQDIRAEASCSHRNTVPCVRNALCKSDENPLCAPVQPPASPPAALHDAALPTLVSASCSPCNQRKKRFYVISENIQPLLDLAIGGHPVGTHFDGKEVGHSLYKTLQGNVSCKACMFKHQCLRLSEPQSLVTLSSEPQSRVPPVLFYPLNPALANPWSSPVREVPGLLVVTFNPQYQHCLQKVQRLWWKWACKSKGENADCLTVFVKEESAQSKFQKMQGAGWRRQQMLSSSVYQLQKHQKTRDGFELGAGIKPSQYTRHGLHAPAPGQGWEVGIQERAHTAQLPNTKRGFASELFPGLFKEFAERRESACFTSSVDWGLQPCHHGDKNRRKTAVEDHLSGISTLLQLQPKPRALSPTHELPGEIGDEPVTDKTGAAHHERELRVVTTGLQESFSPVDSAVAPSCQVTYKQEDSLCCEVKKPVSKPEDFSAFSTALALTELVEHPQTGEQCGLGNCLSNRSPILQEDTA</sequence>
<evidence type="ECO:0000313" key="2">
    <source>
        <dbReference type="EMBL" id="EOA97954.1"/>
    </source>
</evidence>
<proteinExistence type="predicted"/>
<name>R0L947_ANAPL</name>
<feature type="region of interest" description="Disordered" evidence="1">
    <location>
        <begin position="416"/>
        <end position="443"/>
    </location>
</feature>
<evidence type="ECO:0000256" key="1">
    <source>
        <dbReference type="SAM" id="MobiDB-lite"/>
    </source>
</evidence>
<accession>R0L947</accession>